<sequence>MAKNVWKACALAIALVQATVGANIVTSPPAILPRATGTIPKGSACSAASSASSAFASANPDRKKVHIPAELAYECMKSVPNYQEPAIRLLNSLRTYLEFQSSKEYLLNPPSGYLFPAVDLDGALNSIQKKVEAGLYQSEYDMQAEIVALLTSARDGHLSFHIDLFYSFTFLRTAGDGLATISSDGIEEPQVIDDLVLSDEDTGQPRPVTGYAPSPVTSIDGVDVVTFLLTQSMVRAGQDPDSLWNQLTPNLVSQRDDSFRASLFYPGPSTNITFANGTTREYPNVAVVNMPLDGVHTGEDAFSSLCYGAFETETLMATATSTSSASSTTPTTSEASTTTEAAPSSPTIPNFPYPVIKHSADSVAGYYLNETGLTDVAVLQIREFESESSADDYEREFQSVIEKFLDAAVKTGKKKLIVDLQGNPGGFVVLGADTYAQLFPSIKPIDKSNVRDHLGFWILGNAASEMYSNATKTDDESDEQYDTVVYNTLAYQSIVSHQFYDFPDFETYYGPYPANGGNFSAYFQTNYTDPGYTNFQDTGIIITGTNNRTGFRQPFAAQDIVVLTDGFCASTCTVVSEYLKSYSGVQFITVGGRPQTGPMQAVGGVKGSQVFPFARLLPWADLLHSPNNTFSELANGTIWEDFTYEPALRTLDEQGTGGVNGCNHFRYGEQTATPLQFVYEAADCRLWWTREMMYDPTFIWSRVATVAFKERKGTQFNSKYCVANSTGHPTSISGGWKAPWLGPQDPPDNIRAGLKGWKLQGKPLEALSPGHSTTNSKQTATNSPTSSTKVSKPTSPPGDTSDKAFDDDAVVDDIDVGGTDIDGLNVDSDELTSIKQACSSYTGDAWLVRVICGALNGSK</sequence>
<evidence type="ECO:0000313" key="5">
    <source>
        <dbReference type="EMBL" id="KIW83405.1"/>
    </source>
</evidence>
<proteinExistence type="predicted"/>
<feature type="region of interest" description="Disordered" evidence="1">
    <location>
        <begin position="320"/>
        <end position="348"/>
    </location>
</feature>
<gene>
    <name evidence="5" type="ORF">Z517_02650</name>
</gene>
<evidence type="ECO:0000259" key="4">
    <source>
        <dbReference type="Pfam" id="PF23658"/>
    </source>
</evidence>
<dbReference type="RefSeq" id="XP_013287213.1">
    <property type="nucleotide sequence ID" value="XM_013431759.1"/>
</dbReference>
<dbReference type="InterPro" id="IPR029045">
    <property type="entry name" value="ClpP/crotonase-like_dom_sf"/>
</dbReference>
<dbReference type="SUPFAM" id="SSF52096">
    <property type="entry name" value="ClpP/crotonase"/>
    <property type="match status" value="1"/>
</dbReference>
<feature type="signal peptide" evidence="2">
    <location>
        <begin position="1"/>
        <end position="21"/>
    </location>
</feature>
<evidence type="ECO:0000256" key="1">
    <source>
        <dbReference type="SAM" id="MobiDB-lite"/>
    </source>
</evidence>
<feature type="compositionally biased region" description="Polar residues" evidence="1">
    <location>
        <begin position="770"/>
        <end position="780"/>
    </location>
</feature>
<organism evidence="5 6">
    <name type="scientific">Fonsecaea pedrosoi CBS 271.37</name>
    <dbReference type="NCBI Taxonomy" id="1442368"/>
    <lineage>
        <taxon>Eukaryota</taxon>
        <taxon>Fungi</taxon>
        <taxon>Dikarya</taxon>
        <taxon>Ascomycota</taxon>
        <taxon>Pezizomycotina</taxon>
        <taxon>Eurotiomycetes</taxon>
        <taxon>Chaetothyriomycetidae</taxon>
        <taxon>Chaetothyriales</taxon>
        <taxon>Herpotrichiellaceae</taxon>
        <taxon>Fonsecaea</taxon>
    </lineage>
</organism>
<feature type="region of interest" description="Disordered" evidence="1">
    <location>
        <begin position="765"/>
        <end position="808"/>
    </location>
</feature>
<evidence type="ECO:0000256" key="2">
    <source>
        <dbReference type="SAM" id="SignalP"/>
    </source>
</evidence>
<evidence type="ECO:0000313" key="6">
    <source>
        <dbReference type="Proteomes" id="UP000053029"/>
    </source>
</evidence>
<dbReference type="PANTHER" id="PTHR37049">
    <property type="entry name" value="PEPTIDASE S41 FAMILY PROTEIN"/>
    <property type="match status" value="1"/>
</dbReference>
<dbReference type="AlphaFoldDB" id="A0A0D2GXQ2"/>
<dbReference type="Pfam" id="PF23658">
    <property type="entry name" value="PDZ_CPAF_rel"/>
    <property type="match status" value="1"/>
</dbReference>
<protein>
    <recommendedName>
        <fullName evidence="7">Tail specific protease domain-containing protein</fullName>
    </recommendedName>
</protein>
<dbReference type="GeneID" id="25302140"/>
<name>A0A0D2GXQ2_9EURO</name>
<keyword evidence="2" id="KW-0732">Signal</keyword>
<feature type="domain" description="Tail specific protease" evidence="3">
    <location>
        <begin position="375"/>
        <end position="586"/>
    </location>
</feature>
<dbReference type="Pfam" id="PF03572">
    <property type="entry name" value="Peptidase_S41"/>
    <property type="match status" value="1"/>
</dbReference>
<dbReference type="Proteomes" id="UP000053029">
    <property type="component" value="Unassembled WGS sequence"/>
</dbReference>
<dbReference type="EMBL" id="KN846970">
    <property type="protein sequence ID" value="KIW83405.1"/>
    <property type="molecule type" value="Genomic_DNA"/>
</dbReference>
<dbReference type="OrthoDB" id="27214at2759"/>
<evidence type="ECO:0008006" key="7">
    <source>
        <dbReference type="Google" id="ProtNLM"/>
    </source>
</evidence>
<feature type="compositionally biased region" description="Low complexity" evidence="1">
    <location>
        <begin position="320"/>
        <end position="347"/>
    </location>
</feature>
<dbReference type="InterPro" id="IPR056186">
    <property type="entry name" value="PDZ_CPAF-rel"/>
</dbReference>
<feature type="domain" description="CPAF-like PDZ" evidence="4">
    <location>
        <begin position="177"/>
        <end position="292"/>
    </location>
</feature>
<feature type="compositionally biased region" description="Low complexity" evidence="1">
    <location>
        <begin position="781"/>
        <end position="793"/>
    </location>
</feature>
<dbReference type="Gene3D" id="3.90.226.10">
    <property type="entry name" value="2-enoyl-CoA Hydratase, Chain A, domain 1"/>
    <property type="match status" value="1"/>
</dbReference>
<evidence type="ECO:0000259" key="3">
    <source>
        <dbReference type="Pfam" id="PF03572"/>
    </source>
</evidence>
<dbReference type="PANTHER" id="PTHR37049:SF4">
    <property type="entry name" value="RHODANESE DOMAIN-CONTAINING PROTEIN"/>
    <property type="match status" value="1"/>
</dbReference>
<keyword evidence="6" id="KW-1185">Reference proteome</keyword>
<dbReference type="InterPro" id="IPR052766">
    <property type="entry name" value="S41A_metabolite_peptidase"/>
</dbReference>
<accession>A0A0D2GXQ2</accession>
<dbReference type="STRING" id="1442368.A0A0D2GXQ2"/>
<feature type="chain" id="PRO_5002254273" description="Tail specific protease domain-containing protein" evidence="2">
    <location>
        <begin position="22"/>
        <end position="859"/>
    </location>
</feature>
<dbReference type="GO" id="GO:0008236">
    <property type="term" value="F:serine-type peptidase activity"/>
    <property type="evidence" value="ECO:0007669"/>
    <property type="project" value="InterPro"/>
</dbReference>
<dbReference type="VEuPathDB" id="FungiDB:Z517_02650"/>
<dbReference type="GO" id="GO:0006508">
    <property type="term" value="P:proteolysis"/>
    <property type="evidence" value="ECO:0007669"/>
    <property type="project" value="InterPro"/>
</dbReference>
<dbReference type="HOGENOM" id="CLU_014251_0_0_1"/>
<dbReference type="InterPro" id="IPR005151">
    <property type="entry name" value="Tail-specific_protease"/>
</dbReference>
<reference evidence="5 6" key="1">
    <citation type="submission" date="2015-01" db="EMBL/GenBank/DDBJ databases">
        <title>The Genome Sequence of Fonsecaea pedrosoi CBS 271.37.</title>
        <authorList>
            <consortium name="The Broad Institute Genomics Platform"/>
            <person name="Cuomo C."/>
            <person name="de Hoog S."/>
            <person name="Gorbushina A."/>
            <person name="Stielow B."/>
            <person name="Teixiera M."/>
            <person name="Abouelleil A."/>
            <person name="Chapman S.B."/>
            <person name="Priest M."/>
            <person name="Young S.K."/>
            <person name="Wortman J."/>
            <person name="Nusbaum C."/>
            <person name="Birren B."/>
        </authorList>
    </citation>
    <scope>NUCLEOTIDE SEQUENCE [LARGE SCALE GENOMIC DNA]</scope>
    <source>
        <strain evidence="5 6">CBS 271.37</strain>
    </source>
</reference>